<evidence type="ECO:0000313" key="6">
    <source>
        <dbReference type="Proteomes" id="UP001597114"/>
    </source>
</evidence>
<evidence type="ECO:0000259" key="4">
    <source>
        <dbReference type="PROSITE" id="PS50956"/>
    </source>
</evidence>
<sequence length="339" mass="36409">MQGSVALDEDDLALVEALQRDPRAPWTTVAEIVGTNPVTASRRWERLRSTGAAWATGTPGPGSYHAQCLAYVDVTCLPSAKTRVAQELAGDAHALSVDITAGGRDLLMTVAAVDLPTLGRYLLERLDRVPGVTGTRARIATRLYAEGSLWRLGVLPAAAGGAPLPPTRAATLDTVDRELMSALGEDARASYATLAQVTGISQPTARRRVDRLISSGAILLRTEVAAPLAGWPVSVVLSADAPAGRLHDVATTLARLREVRLCATLASTPSLLVVAWLSSLEEVHRFEQDFLQKVPDVEVLDRLVVLRAVKRMGHLLDDEGRAVDMVRMDVWQDPVNPDE</sequence>
<dbReference type="InterPro" id="IPR011008">
    <property type="entry name" value="Dimeric_a/b-barrel"/>
</dbReference>
<name>A0ABW4FAV6_9PSEU</name>
<feature type="domain" description="HTH asnC-type" evidence="4">
    <location>
        <begin position="172"/>
        <end position="232"/>
    </location>
</feature>
<keyword evidence="2" id="KW-0238">DNA-binding</keyword>
<dbReference type="EMBL" id="JBHUCO010000077">
    <property type="protein sequence ID" value="MFD1524190.1"/>
    <property type="molecule type" value="Genomic_DNA"/>
</dbReference>
<dbReference type="InterPro" id="IPR036388">
    <property type="entry name" value="WH-like_DNA-bd_sf"/>
</dbReference>
<dbReference type="PANTHER" id="PTHR30154:SF34">
    <property type="entry name" value="TRANSCRIPTIONAL REGULATOR AZLB"/>
    <property type="match status" value="1"/>
</dbReference>
<gene>
    <name evidence="5" type="ORF">ACFSJD_42350</name>
</gene>
<comment type="caution">
    <text evidence="5">The sequence shown here is derived from an EMBL/GenBank/DDBJ whole genome shotgun (WGS) entry which is preliminary data.</text>
</comment>
<protein>
    <submittedName>
        <fullName evidence="5">Lrp/AsnC family transcriptional regulator</fullName>
    </submittedName>
</protein>
<dbReference type="PRINTS" id="PR00033">
    <property type="entry name" value="HTHASNC"/>
</dbReference>
<organism evidence="5 6">
    <name type="scientific">Pseudonocardia yunnanensis</name>
    <dbReference type="NCBI Taxonomy" id="58107"/>
    <lineage>
        <taxon>Bacteria</taxon>
        <taxon>Bacillati</taxon>
        <taxon>Actinomycetota</taxon>
        <taxon>Actinomycetes</taxon>
        <taxon>Pseudonocardiales</taxon>
        <taxon>Pseudonocardiaceae</taxon>
        <taxon>Pseudonocardia</taxon>
    </lineage>
</organism>
<evidence type="ECO:0000313" key="5">
    <source>
        <dbReference type="EMBL" id="MFD1524190.1"/>
    </source>
</evidence>
<dbReference type="PROSITE" id="PS50956">
    <property type="entry name" value="HTH_ASNC_2"/>
    <property type="match status" value="1"/>
</dbReference>
<evidence type="ECO:0000256" key="2">
    <source>
        <dbReference type="ARBA" id="ARBA00023125"/>
    </source>
</evidence>
<keyword evidence="6" id="KW-1185">Reference proteome</keyword>
<dbReference type="PANTHER" id="PTHR30154">
    <property type="entry name" value="LEUCINE-RESPONSIVE REGULATORY PROTEIN"/>
    <property type="match status" value="1"/>
</dbReference>
<dbReference type="SMART" id="SM00344">
    <property type="entry name" value="HTH_ASNC"/>
    <property type="match status" value="1"/>
</dbReference>
<evidence type="ECO:0000256" key="3">
    <source>
        <dbReference type="ARBA" id="ARBA00023163"/>
    </source>
</evidence>
<dbReference type="RefSeq" id="WP_344728389.1">
    <property type="nucleotide sequence ID" value="NZ_BAAAUS010000051.1"/>
</dbReference>
<dbReference type="InterPro" id="IPR019887">
    <property type="entry name" value="Tscrpt_reg_AsnC/Lrp_C"/>
</dbReference>
<dbReference type="Pfam" id="PF01037">
    <property type="entry name" value="AsnC_trans_reg"/>
    <property type="match status" value="2"/>
</dbReference>
<keyword evidence="1" id="KW-0805">Transcription regulation</keyword>
<dbReference type="Pfam" id="PF13404">
    <property type="entry name" value="HTH_AsnC-type"/>
    <property type="match status" value="2"/>
</dbReference>
<keyword evidence="3" id="KW-0804">Transcription</keyword>
<dbReference type="Proteomes" id="UP001597114">
    <property type="component" value="Unassembled WGS sequence"/>
</dbReference>
<accession>A0ABW4FAV6</accession>
<dbReference type="SUPFAM" id="SSF54909">
    <property type="entry name" value="Dimeric alpha+beta barrel"/>
    <property type="match status" value="2"/>
</dbReference>
<dbReference type="InterPro" id="IPR000485">
    <property type="entry name" value="AsnC-type_HTH_dom"/>
</dbReference>
<dbReference type="InterPro" id="IPR019888">
    <property type="entry name" value="Tscrpt_reg_AsnC-like"/>
</dbReference>
<dbReference type="Gene3D" id="3.30.70.920">
    <property type="match status" value="2"/>
</dbReference>
<proteinExistence type="predicted"/>
<reference evidence="6" key="1">
    <citation type="journal article" date="2019" name="Int. J. Syst. Evol. Microbiol.">
        <title>The Global Catalogue of Microorganisms (GCM) 10K type strain sequencing project: providing services to taxonomists for standard genome sequencing and annotation.</title>
        <authorList>
            <consortium name="The Broad Institute Genomics Platform"/>
            <consortium name="The Broad Institute Genome Sequencing Center for Infectious Disease"/>
            <person name="Wu L."/>
            <person name="Ma J."/>
        </authorList>
    </citation>
    <scope>NUCLEOTIDE SEQUENCE [LARGE SCALE GENOMIC DNA]</scope>
    <source>
        <strain evidence="6">CCM 7043</strain>
    </source>
</reference>
<dbReference type="InterPro" id="IPR036390">
    <property type="entry name" value="WH_DNA-bd_sf"/>
</dbReference>
<dbReference type="Gene3D" id="1.10.10.10">
    <property type="entry name" value="Winged helix-like DNA-binding domain superfamily/Winged helix DNA-binding domain"/>
    <property type="match status" value="2"/>
</dbReference>
<dbReference type="SUPFAM" id="SSF46785">
    <property type="entry name" value="Winged helix' DNA-binding domain"/>
    <property type="match status" value="2"/>
</dbReference>
<evidence type="ECO:0000256" key="1">
    <source>
        <dbReference type="ARBA" id="ARBA00023015"/>
    </source>
</evidence>